<dbReference type="EMBL" id="LT555165">
    <property type="protein sequence ID" value="SAM09695.1"/>
    <property type="molecule type" value="Genomic_DNA"/>
</dbReference>
<feature type="region of interest" description="Disordered" evidence="1">
    <location>
        <begin position="82"/>
        <end position="166"/>
    </location>
</feature>
<feature type="compositionally biased region" description="Polar residues" evidence="1">
    <location>
        <begin position="40"/>
        <end position="49"/>
    </location>
</feature>
<evidence type="ECO:0000313" key="3">
    <source>
        <dbReference type="Proteomes" id="UP000078561"/>
    </source>
</evidence>
<dbReference type="InParanoid" id="A0A168T9G1"/>
<feature type="region of interest" description="Disordered" evidence="1">
    <location>
        <begin position="40"/>
        <end position="59"/>
    </location>
</feature>
<keyword evidence="3" id="KW-1185">Reference proteome</keyword>
<dbReference type="AlphaFoldDB" id="A0A168T9G1"/>
<gene>
    <name evidence="2" type="primary">ABSGL_15396.1 scaffold 16614</name>
</gene>
<reference evidence="2" key="1">
    <citation type="submission" date="2016-04" db="EMBL/GenBank/DDBJ databases">
        <authorList>
            <person name="Evans L.H."/>
            <person name="Alamgir A."/>
            <person name="Owens N."/>
            <person name="Weber N.D."/>
            <person name="Virtaneva K."/>
            <person name="Barbian K."/>
            <person name="Babar A."/>
            <person name="Rosenke K."/>
        </authorList>
    </citation>
    <scope>NUCLEOTIDE SEQUENCE [LARGE SCALE GENOMIC DNA]</scope>
    <source>
        <strain evidence="2">CBS 101.48</strain>
    </source>
</reference>
<evidence type="ECO:0000256" key="1">
    <source>
        <dbReference type="SAM" id="MobiDB-lite"/>
    </source>
</evidence>
<dbReference type="Proteomes" id="UP000078561">
    <property type="component" value="Unassembled WGS sequence"/>
</dbReference>
<sequence>MSIEPNHAVKVDSTAWPSSYYGGGKRVDLEQFFLKVQQEQQAIEQSPSPRQVRFSPDPPQVHVYEAEYDTFDRLISDIDQSKDTWPSYARRPPQKLDLRPVINHHFVTPERRHSSSSSIIPSTPPLSPSTWLASLDDDDSSDEEEDKPSPILPLSPPPFSPTSLTKKFTSVFRKKRTSTLW</sequence>
<proteinExistence type="predicted"/>
<dbReference type="OrthoDB" id="2288366at2759"/>
<name>A0A168T9G1_ABSGL</name>
<evidence type="ECO:0000313" key="2">
    <source>
        <dbReference type="EMBL" id="SAM09695.1"/>
    </source>
</evidence>
<feature type="compositionally biased region" description="Pro residues" evidence="1">
    <location>
        <begin position="150"/>
        <end position="160"/>
    </location>
</feature>
<protein>
    <submittedName>
        <fullName evidence="2">Uncharacterized protein</fullName>
    </submittedName>
</protein>
<feature type="compositionally biased region" description="Acidic residues" evidence="1">
    <location>
        <begin position="135"/>
        <end position="146"/>
    </location>
</feature>
<organism evidence="2">
    <name type="scientific">Absidia glauca</name>
    <name type="common">Pin mould</name>
    <dbReference type="NCBI Taxonomy" id="4829"/>
    <lineage>
        <taxon>Eukaryota</taxon>
        <taxon>Fungi</taxon>
        <taxon>Fungi incertae sedis</taxon>
        <taxon>Mucoromycota</taxon>
        <taxon>Mucoromycotina</taxon>
        <taxon>Mucoromycetes</taxon>
        <taxon>Mucorales</taxon>
        <taxon>Cunninghamellaceae</taxon>
        <taxon>Absidia</taxon>
    </lineage>
</organism>
<accession>A0A168T9G1</accession>